<evidence type="ECO:0000256" key="1">
    <source>
        <dbReference type="SAM" id="MobiDB-lite"/>
    </source>
</evidence>
<reference evidence="3" key="3">
    <citation type="submission" date="2025-09" db="UniProtKB">
        <authorList>
            <consortium name="Ensembl"/>
        </authorList>
    </citation>
    <scope>IDENTIFICATION</scope>
</reference>
<feature type="chain" id="PRO_5003578458" evidence="2">
    <location>
        <begin position="23"/>
        <end position="62"/>
    </location>
</feature>
<dbReference type="Proteomes" id="UP000007875">
    <property type="component" value="Unassembled WGS sequence"/>
</dbReference>
<protein>
    <submittedName>
        <fullName evidence="3">Uncharacterized protein</fullName>
    </submittedName>
</protein>
<feature type="region of interest" description="Disordered" evidence="1">
    <location>
        <begin position="26"/>
        <end position="49"/>
    </location>
</feature>
<evidence type="ECO:0000256" key="2">
    <source>
        <dbReference type="SAM" id="SignalP"/>
    </source>
</evidence>
<reference evidence="3" key="2">
    <citation type="submission" date="2025-08" db="UniProtKB">
        <authorList>
            <consortium name="Ensembl"/>
        </authorList>
    </citation>
    <scope>IDENTIFICATION</scope>
</reference>
<reference evidence="4" key="1">
    <citation type="submission" date="2003-08" db="EMBL/GenBank/DDBJ databases">
        <authorList>
            <person name="Birren B."/>
            <person name="Nusbaum C."/>
            <person name="Abebe A."/>
            <person name="Abouelleil A."/>
            <person name="Adekoya E."/>
            <person name="Ait-zahra M."/>
            <person name="Allen N."/>
            <person name="Allen T."/>
            <person name="An P."/>
            <person name="Anderson M."/>
            <person name="Anderson S."/>
            <person name="Arachchi H."/>
            <person name="Armbruster J."/>
            <person name="Bachantsang P."/>
            <person name="Baldwin J."/>
            <person name="Barry A."/>
            <person name="Bayul T."/>
            <person name="Blitshsteyn B."/>
            <person name="Bloom T."/>
            <person name="Blye J."/>
            <person name="Boguslavskiy L."/>
            <person name="Borowsky M."/>
            <person name="Boukhgalter B."/>
            <person name="Brunache A."/>
            <person name="Butler J."/>
            <person name="Calixte N."/>
            <person name="Calvo S."/>
            <person name="Camarata J."/>
            <person name="Campo K."/>
            <person name="Chang J."/>
            <person name="Cheshatsang Y."/>
            <person name="Citroen M."/>
            <person name="Collymore A."/>
            <person name="Considine T."/>
            <person name="Cook A."/>
            <person name="Cooke P."/>
            <person name="Corum B."/>
            <person name="Cuomo C."/>
            <person name="David R."/>
            <person name="Dawoe T."/>
            <person name="Degray S."/>
            <person name="Dodge S."/>
            <person name="Dooley K."/>
            <person name="Dorje P."/>
            <person name="Dorjee K."/>
            <person name="Dorris L."/>
            <person name="Duffey N."/>
            <person name="Dupes A."/>
            <person name="Elkins T."/>
            <person name="Engels R."/>
            <person name="Erickson J."/>
            <person name="Farina A."/>
            <person name="Faro S."/>
            <person name="Ferreira P."/>
            <person name="Fischer H."/>
            <person name="Fitzgerald M."/>
            <person name="Foley K."/>
            <person name="Gage D."/>
            <person name="Galagan J."/>
            <person name="Gearin G."/>
            <person name="Gnerre S."/>
            <person name="Gnirke A."/>
            <person name="Goyette A."/>
            <person name="Graham J."/>
            <person name="Grandbois E."/>
            <person name="Gyaltsen K."/>
            <person name="Hafez N."/>
            <person name="Hagopian D."/>
            <person name="Hagos B."/>
            <person name="Hall J."/>
            <person name="Hatcher B."/>
            <person name="Heller A."/>
            <person name="Higgins H."/>
            <person name="Honan T."/>
            <person name="Horn A."/>
            <person name="Houde N."/>
            <person name="Hughes L."/>
            <person name="Hulme W."/>
            <person name="Husby E."/>
            <person name="Iliev I."/>
            <person name="Jaffe D."/>
            <person name="Jones C."/>
            <person name="Kamal M."/>
            <person name="Kamat A."/>
            <person name="Kamvysselis M."/>
            <person name="Karlsson E."/>
            <person name="Kells C."/>
            <person name="Kieu A."/>
            <person name="Kisner P."/>
            <person name="Kodira C."/>
            <person name="Kulbokas E."/>
            <person name="Labutti K."/>
            <person name="Lama D."/>
            <person name="Landers T."/>
            <person name="Leger J."/>
            <person name="Levine S."/>
            <person name="Lewis D."/>
            <person name="Lewis T."/>
            <person name="Lindblad-toh K."/>
            <person name="Liu X."/>
            <person name="Lokyitsang T."/>
            <person name="Lokyitsang Y."/>
            <person name="Lucien O."/>
            <person name="Lui A."/>
            <person name="Ma L.J."/>
            <person name="Mabbitt R."/>
            <person name="Macdonald J."/>
            <person name="Maclean C."/>
            <person name="Major J."/>
            <person name="Manning J."/>
            <person name="Marabella R."/>
            <person name="Maru K."/>
            <person name="Matthews C."/>
            <person name="Mauceli E."/>
            <person name="Mccarthy M."/>
            <person name="Mcdonough S."/>
            <person name="Mcghee T."/>
            <person name="Meldrim J."/>
            <person name="Meneus L."/>
            <person name="Mesirov J."/>
            <person name="Mihalev A."/>
            <person name="Mihova T."/>
            <person name="Mikkelsen T."/>
            <person name="Mlenga V."/>
            <person name="Moru K."/>
            <person name="Mozes J."/>
            <person name="Mulrain L."/>
            <person name="Munson G."/>
            <person name="Naylor J."/>
            <person name="Newes C."/>
            <person name="Nguyen C."/>
            <person name="Nguyen N."/>
            <person name="Nguyen T."/>
            <person name="Nicol R."/>
            <person name="Nielsen C."/>
            <person name="Nizzari M."/>
            <person name="Norbu C."/>
            <person name="Norbu N."/>
            <person name="O'donnell P."/>
            <person name="Okoawo O."/>
            <person name="O'leary S."/>
            <person name="Omotosho B."/>
            <person name="O'neill K."/>
            <person name="Osman S."/>
            <person name="Parker S."/>
            <person name="Perrin D."/>
            <person name="Phunkhang P."/>
            <person name="Piqani B."/>
            <person name="Purcell S."/>
            <person name="Rachupka T."/>
            <person name="Ramasamy U."/>
            <person name="Rameau R."/>
            <person name="Ray V."/>
            <person name="Raymond C."/>
            <person name="Retta R."/>
            <person name="Richardson S."/>
            <person name="Rise C."/>
            <person name="Rodriguez J."/>
            <person name="Rogers J."/>
            <person name="Rogov P."/>
            <person name="Rutman M."/>
            <person name="Schupbach R."/>
            <person name="Seaman C."/>
            <person name="Settipalli S."/>
            <person name="Sharpe T."/>
            <person name="Sheridan J."/>
            <person name="Sherpa N."/>
            <person name="Shi J."/>
            <person name="Smirnov S."/>
            <person name="Smith C."/>
            <person name="Sougnez C."/>
            <person name="Spencer B."/>
            <person name="Stalker J."/>
            <person name="Stange-thomann N."/>
            <person name="Stavropoulos S."/>
            <person name="Stetson K."/>
            <person name="Stone C."/>
            <person name="Stone S."/>
            <person name="Stubbs M."/>
            <person name="Talamas J."/>
            <person name="Tchuinga P."/>
            <person name="Tenzing P."/>
            <person name="Tesfaye S."/>
            <person name="Theodore J."/>
            <person name="Thoulutsang Y."/>
            <person name="Topham K."/>
            <person name="Towey S."/>
            <person name="Tsamla T."/>
            <person name="Tsomo N."/>
            <person name="Vallee D."/>
            <person name="Vassiliev H."/>
            <person name="Venkataraman V."/>
            <person name="Vinson J."/>
            <person name="Vo A."/>
            <person name="Wade C."/>
            <person name="Wang S."/>
            <person name="Wangchuk T."/>
            <person name="Wangdi T."/>
            <person name="Whittaker C."/>
            <person name="Wilkinson J."/>
            <person name="Wu Y."/>
            <person name="Wyman D."/>
            <person name="Yadav S."/>
            <person name="Yang S."/>
            <person name="Yang X."/>
            <person name="Yeager S."/>
            <person name="Yee E."/>
            <person name="Young G."/>
            <person name="Zainoun J."/>
            <person name="Zembeck L."/>
            <person name="Zimmer A."/>
            <person name="Zody M."/>
            <person name="Lander E."/>
        </authorList>
    </citation>
    <scope>NUCLEOTIDE SEQUENCE [LARGE SCALE GENOMIC DNA]</scope>
</reference>
<evidence type="ECO:0000313" key="3">
    <source>
        <dbReference type="Ensembl" id="ENSCSAVP00000011633.1"/>
    </source>
</evidence>
<organism evidence="3 4">
    <name type="scientific">Ciona savignyi</name>
    <name type="common">Pacific transparent sea squirt</name>
    <dbReference type="NCBI Taxonomy" id="51511"/>
    <lineage>
        <taxon>Eukaryota</taxon>
        <taxon>Metazoa</taxon>
        <taxon>Chordata</taxon>
        <taxon>Tunicata</taxon>
        <taxon>Ascidiacea</taxon>
        <taxon>Phlebobranchia</taxon>
        <taxon>Cionidae</taxon>
        <taxon>Ciona</taxon>
    </lineage>
</organism>
<name>H2Z221_CIOSA</name>
<dbReference type="AlphaFoldDB" id="H2Z221"/>
<dbReference type="Ensembl" id="ENSCSAVT00000011768.1">
    <property type="protein sequence ID" value="ENSCSAVP00000011633.1"/>
    <property type="gene ID" value="ENSCSAVG00000006821.1"/>
</dbReference>
<keyword evidence="4" id="KW-1185">Reference proteome</keyword>
<feature type="signal peptide" evidence="2">
    <location>
        <begin position="1"/>
        <end position="22"/>
    </location>
</feature>
<sequence length="62" mass="7116">MNKLLLVAVLLSLLIANENVSGWRRRRRGETSEDSVENQEFDNNAMKDIADLKDAAERLDRD</sequence>
<keyword evidence="2" id="KW-0732">Signal</keyword>
<evidence type="ECO:0000313" key="4">
    <source>
        <dbReference type="Proteomes" id="UP000007875"/>
    </source>
</evidence>
<dbReference type="HOGENOM" id="CLU_2903486_0_0_1"/>
<accession>H2Z221</accession>
<proteinExistence type="predicted"/>